<dbReference type="PANTHER" id="PTHR39166">
    <property type="entry name" value="BLL1166 PROTEIN"/>
    <property type="match status" value="1"/>
</dbReference>
<protein>
    <recommendedName>
        <fullName evidence="3">Nucleotidyltransferase family protein</fullName>
    </recommendedName>
</protein>
<name>A0A512NK43_9HYPH</name>
<evidence type="ECO:0000313" key="2">
    <source>
        <dbReference type="Proteomes" id="UP000321058"/>
    </source>
</evidence>
<dbReference type="OrthoDB" id="9805247at2"/>
<dbReference type="InterPro" id="IPR009267">
    <property type="entry name" value="NTP_transf_6"/>
</dbReference>
<organism evidence="1 2">
    <name type="scientific">Reyranella soli</name>
    <dbReference type="NCBI Taxonomy" id="1230389"/>
    <lineage>
        <taxon>Bacteria</taxon>
        <taxon>Pseudomonadati</taxon>
        <taxon>Pseudomonadota</taxon>
        <taxon>Alphaproteobacteria</taxon>
        <taxon>Hyphomicrobiales</taxon>
        <taxon>Reyranellaceae</taxon>
        <taxon>Reyranella</taxon>
    </lineage>
</organism>
<proteinExistence type="predicted"/>
<dbReference type="EMBL" id="BKAJ01000126">
    <property type="protein sequence ID" value="GEP59324.1"/>
    <property type="molecule type" value="Genomic_DNA"/>
</dbReference>
<evidence type="ECO:0008006" key="3">
    <source>
        <dbReference type="Google" id="ProtNLM"/>
    </source>
</evidence>
<dbReference type="Proteomes" id="UP000321058">
    <property type="component" value="Unassembled WGS sequence"/>
</dbReference>
<evidence type="ECO:0000313" key="1">
    <source>
        <dbReference type="EMBL" id="GEP59324.1"/>
    </source>
</evidence>
<gene>
    <name evidence="1" type="ORF">RSO01_64900</name>
</gene>
<dbReference type="AlphaFoldDB" id="A0A512NK43"/>
<dbReference type="Pfam" id="PF06042">
    <property type="entry name" value="NTP_transf_6"/>
    <property type="match status" value="1"/>
</dbReference>
<dbReference type="RefSeq" id="WP_147154679.1">
    <property type="nucleotide sequence ID" value="NZ_BKAJ01000126.1"/>
</dbReference>
<keyword evidence="2" id="KW-1185">Reference proteome</keyword>
<sequence>MAREEDLLRSILARSPIVATVVDRWPQIGLPDCWLVAGCLAQTVWNDVFGLPATHGISDIDLVYFDGADLSQETEAGHAERIRALFADLGLWIDVKNEARVHIWYAEKFGNTLAPYVSTEDAIATFPTTATAIGVQPRPDRLHVYAPFGLSDLLGLIVRPNKKQITQAIYDAKVKRWQARWPGLRIVAW</sequence>
<accession>A0A512NK43</accession>
<reference evidence="1 2" key="1">
    <citation type="submission" date="2019-07" db="EMBL/GenBank/DDBJ databases">
        <title>Whole genome shotgun sequence of Reyranella soli NBRC 108950.</title>
        <authorList>
            <person name="Hosoyama A."/>
            <person name="Uohara A."/>
            <person name="Ohji S."/>
            <person name="Ichikawa N."/>
        </authorList>
    </citation>
    <scope>NUCLEOTIDE SEQUENCE [LARGE SCALE GENOMIC DNA]</scope>
    <source>
        <strain evidence="1 2">NBRC 108950</strain>
    </source>
</reference>
<dbReference type="PANTHER" id="PTHR39166:SF1">
    <property type="entry name" value="BLL1166 PROTEIN"/>
    <property type="match status" value="1"/>
</dbReference>
<comment type="caution">
    <text evidence="1">The sequence shown here is derived from an EMBL/GenBank/DDBJ whole genome shotgun (WGS) entry which is preliminary data.</text>
</comment>